<evidence type="ECO:0000256" key="5">
    <source>
        <dbReference type="ARBA" id="ARBA00022846"/>
    </source>
</evidence>
<organism evidence="15 16">
    <name type="scientific">Tritrichomonas musculus</name>
    <dbReference type="NCBI Taxonomy" id="1915356"/>
    <lineage>
        <taxon>Eukaryota</taxon>
        <taxon>Metamonada</taxon>
        <taxon>Parabasalia</taxon>
        <taxon>Tritrichomonadida</taxon>
        <taxon>Tritrichomonadidae</taxon>
        <taxon>Tritrichomonas</taxon>
    </lineage>
</organism>
<sequence length="920" mass="105854">MLFSAVDMNSDTEMCTLFPTQGYIYSPSVLVSVNWTIPFGCSKRKEEYLENNLSSIVEFTCSESDIPYIFKVEAENYNGSFLNRTVVLKFQKCSDFHWYGFVKHSNQTGRQIINGSELLLWPISVAESTDTENSHTAKLPSDISIQYALSMYDTLGSPEISLLSLEGSSVGYVWNENTYFNSEMNCWTTTIFFSEWNDFNVQITSHDRFQANEAIRVSYEYFCPRTVDFKEVFNLSYFNATIVTDKFKLEDISNLHIYRHPCVQSTAFVRSGPYIIATIDDFDSFDVFEINETEVNITSMILTTKGISWIQSGTAYMLEYRSNQTTSIDLDPNINFLKTLFSCNTLTNTENVVEVNNIIIAANKGSLTDRFYYTKDGWKTYSIGHFQEKIYIIDMELIFSANGVAVFYYKKLDNTNWTRIFRFQNHIDGVFNGTFGKEISFTESGLDKADLSDDCFLTSNSIGQIFFVGREIYISTDTATTFLPLRFVSYDNAFNNTIENINGSIWDFADLDFQKQYNPNRSIRDIEFSRSCKCAVIFQTGEIFILYPNQNFFVQIQALGGKNSYLRFDNLERVCLINFREQMSNTTQLKYPLLLNSEIDVFQYIYKNNLNILCPYIAFDVELPEQGLAYIDKKTVVRTLTTIISDEKAIDPLVRATGEVGISYGQRTLKSANFDSDKYTYSLLKKVETEINLSAVREGYSYLFVSPSSATYNCGDSTKILNVFVGCPKGRNIRIKGGNNISLFYSKTQFKPELELYDYDQYIQDVESDFAVYMINRTKEIPIKYCQTAKSVGCLKRPQKWSDFIKEGIIWNHSNYENCFIGEPEPYEDDEYNIMNKSDQSCIVLMPKNRKYSFMVTVLDPNFSYCFLSTQFTVNVYGEPMHYMYSLFIVAGVLVLCTAGTVITHILLNNAFKRSDKKIE</sequence>
<dbReference type="Proteomes" id="UP001470230">
    <property type="component" value="Unassembled WGS sequence"/>
</dbReference>
<keyword evidence="8 13" id="KW-0472">Membrane</keyword>
<keyword evidence="16" id="KW-1185">Reference proteome</keyword>
<evidence type="ECO:0000256" key="3">
    <source>
        <dbReference type="ARBA" id="ARBA00022692"/>
    </source>
</evidence>
<evidence type="ECO:0000256" key="11">
    <source>
        <dbReference type="ARBA" id="ARBA00023273"/>
    </source>
</evidence>
<keyword evidence="10" id="KW-0325">Glycoprotein</keyword>
<dbReference type="EMBL" id="JAPFFF010000003">
    <property type="protein sequence ID" value="KAK8893109.1"/>
    <property type="molecule type" value="Genomic_DNA"/>
</dbReference>
<evidence type="ECO:0000256" key="7">
    <source>
        <dbReference type="ARBA" id="ARBA00023069"/>
    </source>
</evidence>
<comment type="subcellular location">
    <subcellularLocation>
        <location evidence="12">Cell projection</location>
        <location evidence="12">Cilium</location>
        <location evidence="12">Flagellum membrane</location>
        <topology evidence="12">Single-pass type I membrane protein</topology>
    </subcellularLocation>
</comment>
<evidence type="ECO:0000256" key="9">
    <source>
        <dbReference type="ARBA" id="ARBA00023157"/>
    </source>
</evidence>
<keyword evidence="7" id="KW-0969">Cilium</keyword>
<dbReference type="PANTHER" id="PTHR33722:SF4">
    <property type="entry name" value="CATION CHANNEL SPERM-ASSOCIATED PROTEIN SUBUNIT EPSILON-LIKE"/>
    <property type="match status" value="1"/>
</dbReference>
<evidence type="ECO:0000256" key="1">
    <source>
        <dbReference type="ARBA" id="ARBA00010246"/>
    </source>
</evidence>
<dbReference type="InterPro" id="IPR053814">
    <property type="entry name" value="CATSPERD/E_C"/>
</dbReference>
<reference evidence="15 16" key="1">
    <citation type="submission" date="2024-04" db="EMBL/GenBank/DDBJ databases">
        <title>Tritrichomonas musculus Genome.</title>
        <authorList>
            <person name="Alves-Ferreira E."/>
            <person name="Grigg M."/>
            <person name="Lorenzi H."/>
            <person name="Galac M."/>
        </authorList>
    </citation>
    <scope>NUCLEOTIDE SEQUENCE [LARGE SCALE GENOMIC DNA]</scope>
    <source>
        <strain evidence="15 16">EAF2021</strain>
    </source>
</reference>
<comment type="similarity">
    <text evidence="1">Belongs to the CATSPERD family.</text>
</comment>
<keyword evidence="3 13" id="KW-0812">Transmembrane</keyword>
<keyword evidence="2" id="KW-1003">Cell membrane</keyword>
<keyword evidence="6 13" id="KW-1133">Transmembrane helix</keyword>
<dbReference type="PANTHER" id="PTHR33722">
    <property type="entry name" value="CATION CHANNEL SPERM-ASSOCIATED PROTEIN SUBUNIT DELTA-RELATED"/>
    <property type="match status" value="1"/>
</dbReference>
<keyword evidence="11" id="KW-0966">Cell projection</keyword>
<evidence type="ECO:0000256" key="12">
    <source>
        <dbReference type="ARBA" id="ARBA00037793"/>
    </source>
</evidence>
<evidence type="ECO:0000256" key="4">
    <source>
        <dbReference type="ARBA" id="ARBA00022729"/>
    </source>
</evidence>
<dbReference type="Pfam" id="PF22850">
    <property type="entry name" value="CATSPERD-E_C"/>
    <property type="match status" value="1"/>
</dbReference>
<evidence type="ECO:0000256" key="13">
    <source>
        <dbReference type="SAM" id="Phobius"/>
    </source>
</evidence>
<dbReference type="InterPro" id="IPR028751">
    <property type="entry name" value="CATSPERD/E"/>
</dbReference>
<evidence type="ECO:0000256" key="6">
    <source>
        <dbReference type="ARBA" id="ARBA00022989"/>
    </source>
</evidence>
<evidence type="ECO:0000256" key="2">
    <source>
        <dbReference type="ARBA" id="ARBA00022475"/>
    </source>
</evidence>
<evidence type="ECO:0000256" key="8">
    <source>
        <dbReference type="ARBA" id="ARBA00023136"/>
    </source>
</evidence>
<feature type="transmembrane region" description="Helical" evidence="13">
    <location>
        <begin position="883"/>
        <end position="908"/>
    </location>
</feature>
<keyword evidence="5" id="KW-0282">Flagellum</keyword>
<keyword evidence="9" id="KW-1015">Disulfide bond</keyword>
<evidence type="ECO:0000259" key="14">
    <source>
        <dbReference type="Pfam" id="PF22850"/>
    </source>
</evidence>
<feature type="domain" description="CATSPERD/E C-terminal" evidence="14">
    <location>
        <begin position="743"/>
        <end position="896"/>
    </location>
</feature>
<gene>
    <name evidence="15" type="ORF">M9Y10_021524</name>
</gene>
<evidence type="ECO:0000313" key="15">
    <source>
        <dbReference type="EMBL" id="KAK8893109.1"/>
    </source>
</evidence>
<accession>A0ABR2KPM1</accession>
<protein>
    <recommendedName>
        <fullName evidence="14">CATSPERD/E C-terminal domain-containing protein</fullName>
    </recommendedName>
</protein>
<evidence type="ECO:0000256" key="10">
    <source>
        <dbReference type="ARBA" id="ARBA00023180"/>
    </source>
</evidence>
<evidence type="ECO:0000313" key="16">
    <source>
        <dbReference type="Proteomes" id="UP001470230"/>
    </source>
</evidence>
<comment type="caution">
    <text evidence="15">The sequence shown here is derived from an EMBL/GenBank/DDBJ whole genome shotgun (WGS) entry which is preliminary data.</text>
</comment>
<proteinExistence type="inferred from homology"/>
<keyword evidence="4" id="KW-0732">Signal</keyword>
<name>A0ABR2KPM1_9EUKA</name>